<reference evidence="11 12" key="2">
    <citation type="submission" date="2013-02" db="EMBL/GenBank/DDBJ databases">
        <title>The Genome Sequence of Plasmodium falciparum Vietnam Oak-Knoll (FVO).</title>
        <authorList>
            <consortium name="The Broad Institute Genome Sequencing Platform"/>
            <consortium name="The Broad Institute Genome Sequencing Center for Infectious Disease"/>
            <person name="Neafsey D."/>
            <person name="Cheeseman I."/>
            <person name="Volkman S."/>
            <person name="Adams J."/>
            <person name="Walker B."/>
            <person name="Young S.K."/>
            <person name="Zeng Q."/>
            <person name="Gargeya S."/>
            <person name="Fitzgerald M."/>
            <person name="Haas B."/>
            <person name="Abouelleil A."/>
            <person name="Alvarado L."/>
            <person name="Arachchi H.M."/>
            <person name="Berlin A.M."/>
            <person name="Chapman S.B."/>
            <person name="Dewar J."/>
            <person name="Goldberg J."/>
            <person name="Griggs A."/>
            <person name="Gujja S."/>
            <person name="Hansen M."/>
            <person name="Howarth C."/>
            <person name="Imamovic A."/>
            <person name="Larimer J."/>
            <person name="McCowan C."/>
            <person name="Murphy C."/>
            <person name="Neiman D."/>
            <person name="Pearson M."/>
            <person name="Priest M."/>
            <person name="Roberts A."/>
            <person name="Saif S."/>
            <person name="Shea T."/>
            <person name="Sisk P."/>
            <person name="Sykes S."/>
            <person name="Wortman J."/>
            <person name="Nusbaum C."/>
            <person name="Birren B."/>
        </authorList>
    </citation>
    <scope>NUCLEOTIDE SEQUENCE [LARGE SCALE GENOMIC DNA]</scope>
    <source>
        <strain evidence="12">Vietnam Oak-Knoll (FVO)</strain>
    </source>
</reference>
<evidence type="ECO:0000259" key="9">
    <source>
        <dbReference type="Pfam" id="PF09334"/>
    </source>
</evidence>
<dbReference type="InterPro" id="IPR041872">
    <property type="entry name" value="Anticodon_Met"/>
</dbReference>
<dbReference type="Gene3D" id="2.170.220.10">
    <property type="match status" value="1"/>
</dbReference>
<dbReference type="InterPro" id="IPR015413">
    <property type="entry name" value="Methionyl/Leucyl_tRNA_Synth"/>
</dbReference>
<comment type="catalytic activity">
    <reaction evidence="7">
        <text>tRNA(Met) + L-methionine + ATP = L-methionyl-tRNA(Met) + AMP + diphosphate</text>
        <dbReference type="Rhea" id="RHEA:13481"/>
        <dbReference type="Rhea" id="RHEA-COMP:9667"/>
        <dbReference type="Rhea" id="RHEA-COMP:9698"/>
        <dbReference type="ChEBI" id="CHEBI:30616"/>
        <dbReference type="ChEBI" id="CHEBI:33019"/>
        <dbReference type="ChEBI" id="CHEBI:57844"/>
        <dbReference type="ChEBI" id="CHEBI:78442"/>
        <dbReference type="ChEBI" id="CHEBI:78530"/>
        <dbReference type="ChEBI" id="CHEBI:456215"/>
        <dbReference type="EC" id="6.1.1.10"/>
    </reaction>
</comment>
<dbReference type="InterPro" id="IPR014729">
    <property type="entry name" value="Rossmann-like_a/b/a_fold"/>
</dbReference>
<dbReference type="GO" id="GO:0005739">
    <property type="term" value="C:mitochondrion"/>
    <property type="evidence" value="ECO:0007669"/>
    <property type="project" value="UniProtKB-ARBA"/>
</dbReference>
<evidence type="ECO:0000256" key="8">
    <source>
        <dbReference type="RuleBase" id="RU363039"/>
    </source>
</evidence>
<keyword evidence="6 8" id="KW-0030">Aminoacyl-tRNA synthetase</keyword>
<dbReference type="Gene3D" id="2.40.50.140">
    <property type="entry name" value="Nucleic acid-binding proteins"/>
    <property type="match status" value="1"/>
</dbReference>
<sequence>MMKPLNMILYPHKFFLNTVKCMLAAHIYNFNVELSEDFLYTRTFDIEKSLIINKKPLLIYENNYVSSTKAICFLFHRLRNKSKKPFDENLSYYLGWLEWSDLLEKHIEVLNKKHIIESLDELELYLKENKNKNKNFINNDDEKDENKLSLADIFVYTSLKHSCIEICKESWVHINEYIEKINNLQEIQNVIKNVEEIYKYKNIYSVFISKIHDKNVNEYLKNETFYITTAINYVNGDPHIGHAYEIVLADAIARYHKIIGRDTFFTTGADEHGLKIANQAAKNNMTPKELCDKNVLKFQNLNKLLYVEDDYYVRTTRDSHKKIAQEVWDKCEKNGDIYLGEYEGWYNVREETYVPENEAKLMNYIDPLNNIKLEKMKEPSYFFKMSKYQDKLIEYIQSNPDYIQPEQKRNEILQRLKEPLADLSCSRTKFTWGIQVPNDPKHVMYVWMDALINYYSSCFIDEGKKKYWPANVHIIGKDITWFHTVIFPTILLSANIPLSKSVFSHGFVLAADGKKMSKSLGNVINPLEIIDKYGADAFRYHVIKETKRGCDTRFDVDNLVDMCNSDLADTIGNLVQRTLSLCQLSNESKIPAFYPEYEIHLPIDILHFINRVEYHMKTFCVQKCCEKSVQVCKDLNKFLTDMAPWKYKDDLKNKKLHIIRIMLEAIYFIAHYLDIFIPSLSHKIFEKLNTPKKVIADLSPWLNNLTEGVIINNDNILFKKYEVETAKIKLQKVIIRVCKIVNIINTESSQNTTICEIEVDNDKITAVLYLPYNNNNNKLVNLLTLAILNIKPLTINNITVNAIIPHVRKEIFTFPIEERIPTGTLIQGKNYKTLVKQRDNLTKKEVVSLDLSIINNKCFFEKNIPLVFASHEDKQLLKYFNGWLLCPPSNKYILLCMEEFFKKQKYYDVREIFSFIRENSQIKLDSSFYGITIKSMLMLKNHSIEEAIIIYNDSYNMSIYLTNEIHNFVLEHNLYYYHKARSKEETSENIRSLEYYEGNIKNIIIRLINELMKNRRSVKMSSKSLSLFAWTHIYFDIKEIINKSNHTLMDVKECRSWLDIFKLSCLYNQIPECYCGPFSELFKDILIDMKDDKDAIKVR</sequence>
<dbReference type="Gene3D" id="1.10.730.10">
    <property type="entry name" value="Isoleucyl-tRNA Synthetase, Domain 1"/>
    <property type="match status" value="1"/>
</dbReference>
<dbReference type="CDD" id="cd00814">
    <property type="entry name" value="MetRS_core"/>
    <property type="match status" value="1"/>
</dbReference>
<feature type="domain" description="Methionyl-tRNA synthetase anticodon-binding" evidence="10">
    <location>
        <begin position="597"/>
        <end position="724"/>
    </location>
</feature>
<dbReference type="InterPro" id="IPR023457">
    <property type="entry name" value="Met-tRNA_synth_2"/>
</dbReference>
<dbReference type="PANTHER" id="PTHR43326:SF2">
    <property type="entry name" value="METHIONINE--TRNA LIGASE"/>
    <property type="match status" value="1"/>
</dbReference>
<evidence type="ECO:0000313" key="11">
    <source>
        <dbReference type="EMBL" id="ETW18159.1"/>
    </source>
</evidence>
<dbReference type="FunFam" id="1.10.730.10:FF:000043">
    <property type="entry name" value="Methionine-tRNA ligase"/>
    <property type="match status" value="1"/>
</dbReference>
<accession>A0A024V6Q8</accession>
<evidence type="ECO:0000313" key="12">
    <source>
        <dbReference type="Proteomes" id="UP000030690"/>
    </source>
</evidence>
<dbReference type="GO" id="GO:0005524">
    <property type="term" value="F:ATP binding"/>
    <property type="evidence" value="ECO:0007669"/>
    <property type="project" value="UniProtKB-KW"/>
</dbReference>
<dbReference type="InterPro" id="IPR014758">
    <property type="entry name" value="Met-tRNA_synth"/>
</dbReference>
<evidence type="ECO:0000256" key="4">
    <source>
        <dbReference type="ARBA" id="ARBA00022840"/>
    </source>
</evidence>
<dbReference type="SUPFAM" id="SSF52374">
    <property type="entry name" value="Nucleotidylyl transferase"/>
    <property type="match status" value="1"/>
</dbReference>
<dbReference type="FunFam" id="2.170.220.10:FF:000001">
    <property type="entry name" value="methionine--tRNA ligase, mitochondrial"/>
    <property type="match status" value="1"/>
</dbReference>
<evidence type="ECO:0000256" key="7">
    <source>
        <dbReference type="ARBA" id="ARBA00047364"/>
    </source>
</evidence>
<dbReference type="PRINTS" id="PR01041">
    <property type="entry name" value="TRNASYNTHMET"/>
</dbReference>
<proteinExistence type="inferred from homology"/>
<dbReference type="Gene3D" id="3.40.50.620">
    <property type="entry name" value="HUPs"/>
    <property type="match status" value="1"/>
</dbReference>
<dbReference type="Pfam" id="PF19303">
    <property type="entry name" value="Anticodon_3"/>
    <property type="match status" value="1"/>
</dbReference>
<dbReference type="GO" id="GO:0006431">
    <property type="term" value="P:methionyl-tRNA aminoacylation"/>
    <property type="evidence" value="ECO:0007669"/>
    <property type="project" value="InterPro"/>
</dbReference>
<keyword evidence="3 8" id="KW-0547">Nucleotide-binding</keyword>
<feature type="domain" description="Methionyl/Leucyl tRNA synthetase" evidence="9">
    <location>
        <begin position="226"/>
        <end position="579"/>
    </location>
</feature>
<evidence type="ECO:0000259" key="10">
    <source>
        <dbReference type="Pfam" id="PF19303"/>
    </source>
</evidence>
<keyword evidence="5 8" id="KW-0648">Protein biosynthesis</keyword>
<dbReference type="SUPFAM" id="SSF47616">
    <property type="entry name" value="GST C-terminal domain-like"/>
    <property type="match status" value="1"/>
</dbReference>
<reference evidence="11 12" key="1">
    <citation type="submission" date="2013-02" db="EMBL/GenBank/DDBJ databases">
        <title>The Genome Annotation of Plasmodium falciparum Vietnam Oak-Knoll (FVO).</title>
        <authorList>
            <consortium name="The Broad Institute Genome Sequencing Platform"/>
            <consortium name="The Broad Institute Genome Sequencing Center for Infectious Disease"/>
            <person name="Neafsey D."/>
            <person name="Hoffman S."/>
            <person name="Volkman S."/>
            <person name="Rosenthal P."/>
            <person name="Walker B."/>
            <person name="Young S.K."/>
            <person name="Zeng Q."/>
            <person name="Gargeya S."/>
            <person name="Fitzgerald M."/>
            <person name="Haas B."/>
            <person name="Abouelleil A."/>
            <person name="Allen A.W."/>
            <person name="Alvarado L."/>
            <person name="Arachchi H.M."/>
            <person name="Berlin A.M."/>
            <person name="Chapman S.B."/>
            <person name="Gainer-Dewar J."/>
            <person name="Goldberg J."/>
            <person name="Griggs A."/>
            <person name="Gujja S."/>
            <person name="Hansen M."/>
            <person name="Howarth C."/>
            <person name="Imamovic A."/>
            <person name="Ireland A."/>
            <person name="Larimer J."/>
            <person name="McCowan C."/>
            <person name="Murphy C."/>
            <person name="Pearson M."/>
            <person name="Poon T.W."/>
            <person name="Priest M."/>
            <person name="Roberts A."/>
            <person name="Saif S."/>
            <person name="Shea T."/>
            <person name="Sisk P."/>
            <person name="Sykes S."/>
            <person name="Wortman J."/>
            <person name="Nusbaum C."/>
            <person name="Birren B."/>
        </authorList>
    </citation>
    <scope>NUCLEOTIDE SEQUENCE [LARGE SCALE GENOMIC DNA]</scope>
    <source>
        <strain evidence="12">Vietnam Oak-Knoll (FVO)</strain>
    </source>
</reference>
<dbReference type="AlphaFoldDB" id="A0A024V6Q8"/>
<evidence type="ECO:0000256" key="5">
    <source>
        <dbReference type="ARBA" id="ARBA00022917"/>
    </source>
</evidence>
<dbReference type="OrthoDB" id="5844513at2759"/>
<dbReference type="InterPro" id="IPR009080">
    <property type="entry name" value="tRNAsynth_Ia_anticodon-bd"/>
</dbReference>
<keyword evidence="4 8" id="KW-0067">ATP-binding</keyword>
<dbReference type="EC" id="6.1.1.10" evidence="1"/>
<organism evidence="11 12">
    <name type="scientific">Plasmodium falciparum Vietnam Oak-Knoll</name>
    <name type="common">FVO</name>
    <dbReference type="NCBI Taxonomy" id="1036723"/>
    <lineage>
        <taxon>Eukaryota</taxon>
        <taxon>Sar</taxon>
        <taxon>Alveolata</taxon>
        <taxon>Apicomplexa</taxon>
        <taxon>Aconoidasida</taxon>
        <taxon>Haemosporida</taxon>
        <taxon>Plasmodiidae</taxon>
        <taxon>Plasmodium</taxon>
        <taxon>Plasmodium (Laverania)</taxon>
    </lineage>
</organism>
<dbReference type="GO" id="GO:0004825">
    <property type="term" value="F:methionine-tRNA ligase activity"/>
    <property type="evidence" value="ECO:0007669"/>
    <property type="project" value="UniProtKB-EC"/>
</dbReference>
<dbReference type="Pfam" id="PF09334">
    <property type="entry name" value="tRNA-synt_1g"/>
    <property type="match status" value="1"/>
</dbReference>
<dbReference type="Proteomes" id="UP000030690">
    <property type="component" value="Unassembled WGS sequence"/>
</dbReference>
<protein>
    <recommendedName>
        <fullName evidence="1">methionine--tRNA ligase</fullName>
        <ecNumber evidence="1">6.1.1.10</ecNumber>
    </recommendedName>
</protein>
<name>A0A024V6Q8_PLAFA</name>
<dbReference type="SUPFAM" id="SSF47323">
    <property type="entry name" value="Anticodon-binding domain of a subclass of class I aminoacyl-tRNA synthetases"/>
    <property type="match status" value="1"/>
</dbReference>
<dbReference type="PANTHER" id="PTHR43326">
    <property type="entry name" value="METHIONYL-TRNA SYNTHETASE"/>
    <property type="match status" value="1"/>
</dbReference>
<comment type="similarity">
    <text evidence="8">Belongs to the class-I aminoacyl-tRNA synthetase family.</text>
</comment>
<evidence type="ECO:0000256" key="1">
    <source>
        <dbReference type="ARBA" id="ARBA00012838"/>
    </source>
</evidence>
<dbReference type="InterPro" id="IPR033911">
    <property type="entry name" value="MetRS_core"/>
</dbReference>
<keyword evidence="2 8" id="KW-0436">Ligase</keyword>
<gene>
    <name evidence="11" type="ORF">PFFVO_03049</name>
</gene>
<dbReference type="NCBIfam" id="TIGR00398">
    <property type="entry name" value="metG"/>
    <property type="match status" value="1"/>
</dbReference>
<dbReference type="InterPro" id="IPR036282">
    <property type="entry name" value="Glutathione-S-Trfase_C_sf"/>
</dbReference>
<dbReference type="EMBL" id="KI925080">
    <property type="protein sequence ID" value="ETW18159.1"/>
    <property type="molecule type" value="Genomic_DNA"/>
</dbReference>
<dbReference type="InterPro" id="IPR012340">
    <property type="entry name" value="NA-bd_OB-fold"/>
</dbReference>
<evidence type="ECO:0000256" key="2">
    <source>
        <dbReference type="ARBA" id="ARBA00022598"/>
    </source>
</evidence>
<evidence type="ECO:0000256" key="3">
    <source>
        <dbReference type="ARBA" id="ARBA00022741"/>
    </source>
</evidence>
<evidence type="ECO:0000256" key="6">
    <source>
        <dbReference type="ARBA" id="ARBA00023146"/>
    </source>
</evidence>